<evidence type="ECO:0000313" key="3">
    <source>
        <dbReference type="Proteomes" id="UP001151760"/>
    </source>
</evidence>
<feature type="region of interest" description="Disordered" evidence="1">
    <location>
        <begin position="399"/>
        <end position="426"/>
    </location>
</feature>
<accession>A0ABQ5FMN0</accession>
<feature type="compositionally biased region" description="Polar residues" evidence="1">
    <location>
        <begin position="127"/>
        <end position="147"/>
    </location>
</feature>
<keyword evidence="3" id="KW-1185">Reference proteome</keyword>
<comment type="caution">
    <text evidence="2">The sequence shown here is derived from an EMBL/GenBank/DDBJ whole genome shotgun (WGS) entry which is preliminary data.</text>
</comment>
<proteinExistence type="predicted"/>
<evidence type="ECO:0000256" key="1">
    <source>
        <dbReference type="SAM" id="MobiDB-lite"/>
    </source>
</evidence>
<evidence type="ECO:0000313" key="2">
    <source>
        <dbReference type="EMBL" id="GJT63957.1"/>
    </source>
</evidence>
<organism evidence="2 3">
    <name type="scientific">Tanacetum coccineum</name>
    <dbReference type="NCBI Taxonomy" id="301880"/>
    <lineage>
        <taxon>Eukaryota</taxon>
        <taxon>Viridiplantae</taxon>
        <taxon>Streptophyta</taxon>
        <taxon>Embryophyta</taxon>
        <taxon>Tracheophyta</taxon>
        <taxon>Spermatophyta</taxon>
        <taxon>Magnoliopsida</taxon>
        <taxon>eudicotyledons</taxon>
        <taxon>Gunneridae</taxon>
        <taxon>Pentapetalae</taxon>
        <taxon>asterids</taxon>
        <taxon>campanulids</taxon>
        <taxon>Asterales</taxon>
        <taxon>Asteraceae</taxon>
        <taxon>Asteroideae</taxon>
        <taxon>Anthemideae</taxon>
        <taxon>Anthemidinae</taxon>
        <taxon>Tanacetum</taxon>
    </lineage>
</organism>
<dbReference type="Proteomes" id="UP001151760">
    <property type="component" value="Unassembled WGS sequence"/>
</dbReference>
<dbReference type="EMBL" id="BQNB010017504">
    <property type="protein sequence ID" value="GJT63957.1"/>
    <property type="molecule type" value="Genomic_DNA"/>
</dbReference>
<evidence type="ECO:0008006" key="4">
    <source>
        <dbReference type="Google" id="ProtNLM"/>
    </source>
</evidence>
<feature type="region of interest" description="Disordered" evidence="1">
    <location>
        <begin position="115"/>
        <end position="181"/>
    </location>
</feature>
<feature type="region of interest" description="Disordered" evidence="1">
    <location>
        <begin position="443"/>
        <end position="465"/>
    </location>
</feature>
<feature type="compositionally biased region" description="Polar residues" evidence="1">
    <location>
        <begin position="401"/>
        <end position="420"/>
    </location>
</feature>
<gene>
    <name evidence="2" type="ORF">Tco_1015437</name>
</gene>
<name>A0ABQ5FMN0_9ASTR</name>
<sequence>MTTLKYSDKYNMVAFLKKPNESVGFTEIVDFLKGTSLRYTLTHNPAIYDSLVKQFWQTATVRTLANGTPELVASIDNKEYTIIKASIRSKRQLADASGDHVPLLPAMLVGAAEDQGEASAIPAEPQHTPTDLVSSTSQPTITSTNEPLPQPSPPRQLDRQDTEIPQSQGPTFTHVADEATTTGVRVGTEGATTITSSLDAWLDSGNIHESPLRSHEAPLHEGHTSESAEDSLQLKELMVLVPKLVTRIANLEKELHQTKTTFGNAILTLVDRVKSLEVALKRKSKKVILSETEDEETENQGRKIQDIDDDPLVSLVKESMKEKDTDFVTHTKISASGEVQEQDISLTTLEAAKTLSQVISQKPKSTDKGIRYKRKTRSTSIEKDISTDLDADIEVNHGSKDFNTGSEDFNTGSLGVSTGSRPEEEAVRQVRLDALLAKRISEKEKLSEQQKKRKSEVQEAAQFYT</sequence>
<protein>
    <recommendedName>
        <fullName evidence="4">Xylulose kinase-1</fullName>
    </recommendedName>
</protein>
<reference evidence="2" key="2">
    <citation type="submission" date="2022-01" db="EMBL/GenBank/DDBJ databases">
        <authorList>
            <person name="Yamashiro T."/>
            <person name="Shiraishi A."/>
            <person name="Satake H."/>
            <person name="Nakayama K."/>
        </authorList>
    </citation>
    <scope>NUCLEOTIDE SEQUENCE</scope>
</reference>
<reference evidence="2" key="1">
    <citation type="journal article" date="2022" name="Int. J. Mol. Sci.">
        <title>Draft Genome of Tanacetum Coccineum: Genomic Comparison of Closely Related Tanacetum-Family Plants.</title>
        <authorList>
            <person name="Yamashiro T."/>
            <person name="Shiraishi A."/>
            <person name="Nakayama K."/>
            <person name="Satake H."/>
        </authorList>
    </citation>
    <scope>NUCLEOTIDE SEQUENCE</scope>
</reference>